<keyword evidence="2" id="KW-0472">Membrane</keyword>
<dbReference type="Proteomes" id="UP000599074">
    <property type="component" value="Unassembled WGS sequence"/>
</dbReference>
<feature type="compositionally biased region" description="Low complexity" evidence="1">
    <location>
        <begin position="288"/>
        <end position="298"/>
    </location>
</feature>
<feature type="transmembrane region" description="Helical" evidence="2">
    <location>
        <begin position="254"/>
        <end position="277"/>
    </location>
</feature>
<feature type="compositionally biased region" description="Polar residues" evidence="1">
    <location>
        <begin position="312"/>
        <end position="324"/>
    </location>
</feature>
<accession>A0A8J3T9B0</accession>
<comment type="caution">
    <text evidence="3">The sequence shown here is derived from an EMBL/GenBank/DDBJ whole genome shotgun (WGS) entry which is preliminary data.</text>
</comment>
<evidence type="ECO:0000256" key="2">
    <source>
        <dbReference type="SAM" id="Phobius"/>
    </source>
</evidence>
<protein>
    <submittedName>
        <fullName evidence="3">Uncharacterized protein</fullName>
    </submittedName>
</protein>
<evidence type="ECO:0000256" key="1">
    <source>
        <dbReference type="SAM" id="MobiDB-lite"/>
    </source>
</evidence>
<dbReference type="AlphaFoldDB" id="A0A8J3T9B0"/>
<keyword evidence="4" id="KW-1185">Reference proteome</keyword>
<feature type="transmembrane region" description="Helical" evidence="2">
    <location>
        <begin position="192"/>
        <end position="213"/>
    </location>
</feature>
<feature type="transmembrane region" description="Helical" evidence="2">
    <location>
        <begin position="152"/>
        <end position="172"/>
    </location>
</feature>
<feature type="transmembrane region" description="Helical" evidence="2">
    <location>
        <begin position="119"/>
        <end position="140"/>
    </location>
</feature>
<dbReference type="EMBL" id="BOON01000017">
    <property type="protein sequence ID" value="GII22223.1"/>
    <property type="molecule type" value="Genomic_DNA"/>
</dbReference>
<feature type="transmembrane region" description="Helical" evidence="2">
    <location>
        <begin position="225"/>
        <end position="242"/>
    </location>
</feature>
<organism evidence="3 4">
    <name type="scientific">Planosporangium mesophilum</name>
    <dbReference type="NCBI Taxonomy" id="689768"/>
    <lineage>
        <taxon>Bacteria</taxon>
        <taxon>Bacillati</taxon>
        <taxon>Actinomycetota</taxon>
        <taxon>Actinomycetes</taxon>
        <taxon>Micromonosporales</taxon>
        <taxon>Micromonosporaceae</taxon>
        <taxon>Planosporangium</taxon>
    </lineage>
</organism>
<feature type="region of interest" description="Disordered" evidence="1">
    <location>
        <begin position="312"/>
        <end position="383"/>
    </location>
</feature>
<feature type="compositionally biased region" description="Low complexity" evidence="1">
    <location>
        <begin position="325"/>
        <end position="339"/>
    </location>
</feature>
<keyword evidence="2" id="KW-1133">Transmembrane helix</keyword>
<reference evidence="3" key="1">
    <citation type="submission" date="2021-01" db="EMBL/GenBank/DDBJ databases">
        <title>Whole genome shotgun sequence of Planosporangium mesophilum NBRC 109066.</title>
        <authorList>
            <person name="Komaki H."/>
            <person name="Tamura T."/>
        </authorList>
    </citation>
    <scope>NUCLEOTIDE SEQUENCE</scope>
    <source>
        <strain evidence="3">NBRC 109066</strain>
    </source>
</reference>
<gene>
    <name evidence="3" type="ORF">Pme01_18200</name>
</gene>
<feature type="transmembrane region" description="Helical" evidence="2">
    <location>
        <begin position="44"/>
        <end position="63"/>
    </location>
</feature>
<name>A0A8J3T9B0_9ACTN</name>
<evidence type="ECO:0000313" key="4">
    <source>
        <dbReference type="Proteomes" id="UP000599074"/>
    </source>
</evidence>
<sequence length="383" mass="39006">MTAIGVAAGAGAAQWGLAYGLSVVAWQPVRAGIGEGLWSSGLAWVLWIGATSTVLGAVCAARLGTRAAAAGQVAHGPGFVLRTVMALAAAIGALVTVPLVMLPARAAQRADTFQPEVTAGAYAVIGVVVGLVVAVVAVNVRVIAANIMATTAWVWVLVAVSVVDAVRAGRTVGTAQLAAWQFTDRGWFRDTVYLPGALLMLGGALLIGVVSALPADRRTDNRVGIAISGTFGPLLAAAAYFLTAPRPAAWAEQLSAYLFAPYAVIGGLAGSVLVAVLGPLRPRRRPAVDSPAPAPVDATADEPELTEWTATLSGRSEPTPASSSQEPQALQRPAAAPAADETTVEITPAATGRATATRPTATEPTATEPEVPKPRKRRGSGAR</sequence>
<keyword evidence="2" id="KW-0812">Transmembrane</keyword>
<feature type="region of interest" description="Disordered" evidence="1">
    <location>
        <begin position="284"/>
        <end position="303"/>
    </location>
</feature>
<evidence type="ECO:0000313" key="3">
    <source>
        <dbReference type="EMBL" id="GII22223.1"/>
    </source>
</evidence>
<feature type="transmembrane region" description="Helical" evidence="2">
    <location>
        <begin position="84"/>
        <end position="107"/>
    </location>
</feature>
<feature type="compositionally biased region" description="Basic residues" evidence="1">
    <location>
        <begin position="374"/>
        <end position="383"/>
    </location>
</feature>
<proteinExistence type="predicted"/>
<feature type="compositionally biased region" description="Low complexity" evidence="1">
    <location>
        <begin position="347"/>
        <end position="369"/>
    </location>
</feature>